<dbReference type="GO" id="GO:0008270">
    <property type="term" value="F:zinc ion binding"/>
    <property type="evidence" value="ECO:0007669"/>
    <property type="project" value="InterPro"/>
</dbReference>
<dbReference type="GO" id="GO:0005615">
    <property type="term" value="C:extracellular space"/>
    <property type="evidence" value="ECO:0007669"/>
    <property type="project" value="TreeGrafter"/>
</dbReference>
<dbReference type="Gene3D" id="1.10.390.10">
    <property type="entry name" value="Neutral Protease Domain 2"/>
    <property type="match status" value="1"/>
</dbReference>
<keyword evidence="11" id="KW-0482">Metalloprotease</keyword>
<evidence type="ECO:0000256" key="13">
    <source>
        <dbReference type="ARBA" id="ARBA00031533"/>
    </source>
</evidence>
<dbReference type="Proteomes" id="UP000587527">
    <property type="component" value="Unassembled WGS sequence"/>
</dbReference>
<dbReference type="EC" id="3.4.11.2" evidence="4"/>
<evidence type="ECO:0000256" key="5">
    <source>
        <dbReference type="ARBA" id="ARBA00015611"/>
    </source>
</evidence>
<dbReference type="GO" id="GO:0005737">
    <property type="term" value="C:cytoplasm"/>
    <property type="evidence" value="ECO:0007669"/>
    <property type="project" value="TreeGrafter"/>
</dbReference>
<evidence type="ECO:0000256" key="9">
    <source>
        <dbReference type="ARBA" id="ARBA00022801"/>
    </source>
</evidence>
<keyword evidence="8" id="KW-0479">Metal-binding</keyword>
<dbReference type="GO" id="GO:0042277">
    <property type="term" value="F:peptide binding"/>
    <property type="evidence" value="ECO:0007669"/>
    <property type="project" value="TreeGrafter"/>
</dbReference>
<proteinExistence type="inferred from homology"/>
<evidence type="ECO:0000256" key="4">
    <source>
        <dbReference type="ARBA" id="ARBA00012564"/>
    </source>
</evidence>
<dbReference type="Pfam" id="PF11838">
    <property type="entry name" value="ERAP1_C"/>
    <property type="match status" value="1"/>
</dbReference>
<dbReference type="PANTHER" id="PTHR11533">
    <property type="entry name" value="PROTEASE M1 ZINC METALLOPROTEASE"/>
    <property type="match status" value="1"/>
</dbReference>
<evidence type="ECO:0000259" key="16">
    <source>
        <dbReference type="Pfam" id="PF17900"/>
    </source>
</evidence>
<dbReference type="Pfam" id="PF17900">
    <property type="entry name" value="Peptidase_M1_N"/>
    <property type="match status" value="1"/>
</dbReference>
<dbReference type="InterPro" id="IPR042097">
    <property type="entry name" value="Aminopeptidase_N-like_N_sf"/>
</dbReference>
<evidence type="ECO:0000256" key="12">
    <source>
        <dbReference type="ARBA" id="ARBA00029811"/>
    </source>
</evidence>
<keyword evidence="7" id="KW-0645">Protease</keyword>
<comment type="cofactor">
    <cofactor evidence="2">
        <name>Zn(2+)</name>
        <dbReference type="ChEBI" id="CHEBI:29105"/>
    </cofactor>
</comment>
<dbReference type="InterPro" id="IPR024571">
    <property type="entry name" value="ERAP1-like_C_dom"/>
</dbReference>
<dbReference type="GO" id="GO:0016285">
    <property type="term" value="F:alanyl aminopeptidase activity"/>
    <property type="evidence" value="ECO:0007669"/>
    <property type="project" value="UniProtKB-EC"/>
</dbReference>
<name>A0A841BSS7_9ACTN</name>
<dbReference type="CDD" id="cd09602">
    <property type="entry name" value="M1_APN"/>
    <property type="match status" value="1"/>
</dbReference>
<evidence type="ECO:0000256" key="11">
    <source>
        <dbReference type="ARBA" id="ARBA00023049"/>
    </source>
</evidence>
<dbReference type="InterPro" id="IPR045357">
    <property type="entry name" value="Aminopeptidase_N-like_N"/>
</dbReference>
<evidence type="ECO:0000256" key="3">
    <source>
        <dbReference type="ARBA" id="ARBA00010136"/>
    </source>
</evidence>
<protein>
    <recommendedName>
        <fullName evidence="5">Aminopeptidase N</fullName>
        <ecNumber evidence="4">3.4.11.2</ecNumber>
    </recommendedName>
    <alternativeName>
        <fullName evidence="12">Alanine aminopeptidase</fullName>
    </alternativeName>
    <alternativeName>
        <fullName evidence="13">Lysyl aminopeptidase</fullName>
    </alternativeName>
</protein>
<comment type="catalytic activity">
    <reaction evidence="1">
        <text>Release of an N-terminal amino acid, Xaa-|-Yaa- from a peptide, amide or arylamide. Xaa is preferably Ala, but may be most amino acids including Pro (slow action). When a terminal hydrophobic residue is followed by a prolyl residue, the two may be released as an intact Xaa-Pro dipeptide.</text>
        <dbReference type="EC" id="3.4.11.2"/>
    </reaction>
</comment>
<evidence type="ECO:0000256" key="2">
    <source>
        <dbReference type="ARBA" id="ARBA00001947"/>
    </source>
</evidence>
<dbReference type="InterPro" id="IPR001930">
    <property type="entry name" value="Peptidase_M1"/>
</dbReference>
<dbReference type="GO" id="GO:0006508">
    <property type="term" value="P:proteolysis"/>
    <property type="evidence" value="ECO:0007669"/>
    <property type="project" value="UniProtKB-KW"/>
</dbReference>
<dbReference type="SUPFAM" id="SSF55486">
    <property type="entry name" value="Metalloproteases ('zincins'), catalytic domain"/>
    <property type="match status" value="1"/>
</dbReference>
<dbReference type="InterPro" id="IPR027268">
    <property type="entry name" value="Peptidase_M4/M1_CTD_sf"/>
</dbReference>
<dbReference type="PANTHER" id="PTHR11533:SF174">
    <property type="entry name" value="PUROMYCIN-SENSITIVE AMINOPEPTIDASE-RELATED"/>
    <property type="match status" value="1"/>
</dbReference>
<dbReference type="InterPro" id="IPR012778">
    <property type="entry name" value="Pept_M1_aminopeptidase"/>
</dbReference>
<feature type="domain" description="Aminopeptidase N-like N-terminal" evidence="16">
    <location>
        <begin position="97"/>
        <end position="179"/>
    </location>
</feature>
<evidence type="ECO:0000313" key="17">
    <source>
        <dbReference type="EMBL" id="MBB5869792.1"/>
    </source>
</evidence>
<dbReference type="SUPFAM" id="SSF63737">
    <property type="entry name" value="Leukotriene A4 hydrolase N-terminal domain"/>
    <property type="match status" value="1"/>
</dbReference>
<evidence type="ECO:0000256" key="7">
    <source>
        <dbReference type="ARBA" id="ARBA00022670"/>
    </source>
</evidence>
<organism evidence="17 18">
    <name type="scientific">Allocatelliglobosispora scoriae</name>
    <dbReference type="NCBI Taxonomy" id="643052"/>
    <lineage>
        <taxon>Bacteria</taxon>
        <taxon>Bacillati</taxon>
        <taxon>Actinomycetota</taxon>
        <taxon>Actinomycetes</taxon>
        <taxon>Micromonosporales</taxon>
        <taxon>Micromonosporaceae</taxon>
        <taxon>Allocatelliglobosispora</taxon>
    </lineage>
</organism>
<dbReference type="GO" id="GO:0070006">
    <property type="term" value="F:metalloaminopeptidase activity"/>
    <property type="evidence" value="ECO:0007669"/>
    <property type="project" value="TreeGrafter"/>
</dbReference>
<dbReference type="EMBL" id="JACHMN010000002">
    <property type="protein sequence ID" value="MBB5869792.1"/>
    <property type="molecule type" value="Genomic_DNA"/>
</dbReference>
<dbReference type="InterPro" id="IPR050344">
    <property type="entry name" value="Peptidase_M1_aminopeptidases"/>
</dbReference>
<dbReference type="GO" id="GO:0016020">
    <property type="term" value="C:membrane"/>
    <property type="evidence" value="ECO:0007669"/>
    <property type="project" value="TreeGrafter"/>
</dbReference>
<keyword evidence="9 17" id="KW-0378">Hydrolase</keyword>
<feature type="domain" description="Peptidase M1 membrane alanine aminopeptidase" evidence="14">
    <location>
        <begin position="219"/>
        <end position="433"/>
    </location>
</feature>
<evidence type="ECO:0000259" key="14">
    <source>
        <dbReference type="Pfam" id="PF01433"/>
    </source>
</evidence>
<reference evidence="17 18" key="1">
    <citation type="submission" date="2020-08" db="EMBL/GenBank/DDBJ databases">
        <title>Sequencing the genomes of 1000 actinobacteria strains.</title>
        <authorList>
            <person name="Klenk H.-P."/>
        </authorList>
    </citation>
    <scope>NUCLEOTIDE SEQUENCE [LARGE SCALE GENOMIC DNA]</scope>
    <source>
        <strain evidence="17 18">DSM 45362</strain>
    </source>
</reference>
<evidence type="ECO:0000256" key="6">
    <source>
        <dbReference type="ARBA" id="ARBA00022438"/>
    </source>
</evidence>
<dbReference type="Pfam" id="PF01433">
    <property type="entry name" value="Peptidase_M1"/>
    <property type="match status" value="1"/>
</dbReference>
<dbReference type="RefSeq" id="WP_184836672.1">
    <property type="nucleotide sequence ID" value="NZ_JACHMN010000002.1"/>
</dbReference>
<keyword evidence="6 17" id="KW-0031">Aminopeptidase</keyword>
<dbReference type="PRINTS" id="PR00756">
    <property type="entry name" value="ALADIPTASE"/>
</dbReference>
<keyword evidence="10" id="KW-0862">Zinc</keyword>
<sequence>MPSLTHAEAITRAELIHDLDYELDFDLTGSRTFRATTVLRFRAATPGAETFVELLPTRVISATLNGELLEGFDDGRLVLRDLAETNEVVVVAEYDYSNTGEGLHRFVDPADGNVYVYAQPSIAEAPRFMACFDQPDLKAPVTLRVTCDPKWIVRANGEGTATAPGRWEFEQTKPLATYLITLIAGPYHEVRTEHDGIPMGLFARAAFAAHLENDAEEIFEITRACLDRYHELFGVRMPFGKYDQAFVPEFSWGAMEFPGLVVFRDELIFHAAVTDTERLDRAAIIAHEMAHMWFGDLVTMRWWDDLWLNESFATYMGYRMVAEVTAWPQSWTRFGVNRKTFGYAADQRPSTHPIAPKLVTDVDAAFANFDSISYAKGCSSLRQLVAWLGDEAFFTGLKAHFEKHAWGNATLDDLLESLSASSGRDLSEWARVWLRTPQVNTLTPVVTWDDAGRFASVAVRQTASAEFPTLRPHRIGIGWFDETGVWQRTEVDIDPAADGGLTPVPQLTGVFGRGLLLNDGDLTFAKIRLDERSRADLPSLLVDQPDSLARALMWNSAFDAVRDGEWPGDEMIRAAAVALPHETEVAVFESVFQLLRSHVATQFVAADRQDAAVRQLGEACRAAMTVAEPGSSRQLAAARSFISCLDSISEARAWLAGVGLPDGLVVDSELRWSLLLRLGVLGDVSDAELDAALAADQSARGVESATKIRAARPDAAAKAAAFEIIVSDRTLSNRQLAATAAGFWRPEHAELTDPYVGRFFAEIGATAQWRAGQLLNLIGEAAYPTYAVAPSTVEAADRMIAAGGLHPMLERVIVDETDDMRRAVVAQARWA</sequence>
<gene>
    <name evidence="17" type="ORF">F4553_003171</name>
</gene>
<feature type="domain" description="ERAP1-like C-terminal" evidence="15">
    <location>
        <begin position="516"/>
        <end position="822"/>
    </location>
</feature>
<evidence type="ECO:0000259" key="15">
    <source>
        <dbReference type="Pfam" id="PF11838"/>
    </source>
</evidence>
<accession>A0A841BSS7</accession>
<comment type="similarity">
    <text evidence="3">Belongs to the peptidase M1 family.</text>
</comment>
<dbReference type="AlphaFoldDB" id="A0A841BSS7"/>
<keyword evidence="18" id="KW-1185">Reference proteome</keyword>
<evidence type="ECO:0000256" key="8">
    <source>
        <dbReference type="ARBA" id="ARBA00022723"/>
    </source>
</evidence>
<dbReference type="Gene3D" id="2.60.40.1730">
    <property type="entry name" value="tricorn interacting facor f3 domain"/>
    <property type="match status" value="1"/>
</dbReference>
<comment type="caution">
    <text evidence="17">The sequence shown here is derived from an EMBL/GenBank/DDBJ whole genome shotgun (WGS) entry which is preliminary data.</text>
</comment>
<evidence type="ECO:0000256" key="10">
    <source>
        <dbReference type="ARBA" id="ARBA00022833"/>
    </source>
</evidence>
<evidence type="ECO:0000313" key="18">
    <source>
        <dbReference type="Proteomes" id="UP000587527"/>
    </source>
</evidence>
<dbReference type="GO" id="GO:0043171">
    <property type="term" value="P:peptide catabolic process"/>
    <property type="evidence" value="ECO:0007669"/>
    <property type="project" value="TreeGrafter"/>
</dbReference>
<dbReference type="InterPro" id="IPR014782">
    <property type="entry name" value="Peptidase_M1_dom"/>
</dbReference>
<dbReference type="NCBIfam" id="TIGR02412">
    <property type="entry name" value="pepN_strep_liv"/>
    <property type="match status" value="1"/>
</dbReference>
<evidence type="ECO:0000256" key="1">
    <source>
        <dbReference type="ARBA" id="ARBA00000098"/>
    </source>
</evidence>